<reference evidence="2 3" key="1">
    <citation type="submission" date="2018-11" db="EMBL/GenBank/DDBJ databases">
        <authorList>
            <consortium name="Pathogen Informatics"/>
        </authorList>
    </citation>
    <scope>NUCLEOTIDE SEQUENCE [LARGE SCALE GENOMIC DNA]</scope>
</reference>
<protein>
    <submittedName>
        <fullName evidence="4">RHD domain-containing protein</fullName>
    </submittedName>
</protein>
<name>A0A183GCL4_HELPZ</name>
<evidence type="ECO:0000313" key="4">
    <source>
        <dbReference type="WBParaSite" id="HPBE_0001991801-mRNA-1"/>
    </source>
</evidence>
<accession>A0A183GCL4</accession>
<organism evidence="3 4">
    <name type="scientific">Heligmosomoides polygyrus</name>
    <name type="common">Parasitic roundworm</name>
    <dbReference type="NCBI Taxonomy" id="6339"/>
    <lineage>
        <taxon>Eukaryota</taxon>
        <taxon>Metazoa</taxon>
        <taxon>Ecdysozoa</taxon>
        <taxon>Nematoda</taxon>
        <taxon>Chromadorea</taxon>
        <taxon>Rhabditida</taxon>
        <taxon>Rhabditina</taxon>
        <taxon>Rhabditomorpha</taxon>
        <taxon>Strongyloidea</taxon>
        <taxon>Heligmosomidae</taxon>
        <taxon>Heligmosomoides</taxon>
    </lineage>
</organism>
<sequence>MKTSVCGGAGFEGIPIRTALVFQPWPARKTGRSRYEFPEDALHFAPQRYHCPLIDASSGSPGRDSTPAPSLPQAQMSERIGPHTTHFEFGYDDRSDGWRVSFRQARDRTQFSRLPLLTSIGDHTRTQLKFSVL</sequence>
<dbReference type="WBParaSite" id="HPBE_0001991801-mRNA-1">
    <property type="protein sequence ID" value="HPBE_0001991801-mRNA-1"/>
    <property type="gene ID" value="HPBE_0001991801"/>
</dbReference>
<dbReference type="Proteomes" id="UP000050761">
    <property type="component" value="Unassembled WGS sequence"/>
</dbReference>
<evidence type="ECO:0000256" key="1">
    <source>
        <dbReference type="SAM" id="MobiDB-lite"/>
    </source>
</evidence>
<evidence type="ECO:0000313" key="3">
    <source>
        <dbReference type="Proteomes" id="UP000050761"/>
    </source>
</evidence>
<feature type="region of interest" description="Disordered" evidence="1">
    <location>
        <begin position="54"/>
        <end position="85"/>
    </location>
</feature>
<dbReference type="EMBL" id="UZAH01031719">
    <property type="protein sequence ID" value="VDP17387.1"/>
    <property type="molecule type" value="Genomic_DNA"/>
</dbReference>
<dbReference type="AlphaFoldDB" id="A0A183GCL4"/>
<gene>
    <name evidence="2" type="ORF">HPBE_LOCUS19917</name>
</gene>
<keyword evidence="3" id="KW-1185">Reference proteome</keyword>
<proteinExistence type="predicted"/>
<reference evidence="4" key="2">
    <citation type="submission" date="2019-09" db="UniProtKB">
        <authorList>
            <consortium name="WormBaseParasite"/>
        </authorList>
    </citation>
    <scope>IDENTIFICATION</scope>
</reference>
<accession>A0A3P8ASF5</accession>
<evidence type="ECO:0000313" key="2">
    <source>
        <dbReference type="EMBL" id="VDP17387.1"/>
    </source>
</evidence>